<proteinExistence type="predicted"/>
<comment type="caution">
    <text evidence="1">The sequence shown here is derived from an EMBL/GenBank/DDBJ whole genome shotgun (WGS) entry which is preliminary data.</text>
</comment>
<accession>A0ACC0D730</accession>
<name>A0ACC0D730_9PEZI</name>
<protein>
    <submittedName>
        <fullName evidence="1">Uncharacterized protein</fullName>
    </submittedName>
</protein>
<dbReference type="Proteomes" id="UP001497680">
    <property type="component" value="Unassembled WGS sequence"/>
</dbReference>
<dbReference type="EMBL" id="MU394301">
    <property type="protein sequence ID" value="KAI6088451.1"/>
    <property type="molecule type" value="Genomic_DNA"/>
</dbReference>
<reference evidence="1 2" key="1">
    <citation type="journal article" date="2022" name="New Phytol.">
        <title>Ecological generalism drives hyperdiversity of secondary metabolite gene clusters in xylarialean endophytes.</title>
        <authorList>
            <person name="Franco M.E.E."/>
            <person name="Wisecaver J.H."/>
            <person name="Arnold A.E."/>
            <person name="Ju Y.M."/>
            <person name="Slot J.C."/>
            <person name="Ahrendt S."/>
            <person name="Moore L.P."/>
            <person name="Eastman K.E."/>
            <person name="Scott K."/>
            <person name="Konkel Z."/>
            <person name="Mondo S.J."/>
            <person name="Kuo A."/>
            <person name="Hayes R.D."/>
            <person name="Haridas S."/>
            <person name="Andreopoulos B."/>
            <person name="Riley R."/>
            <person name="LaButti K."/>
            <person name="Pangilinan J."/>
            <person name="Lipzen A."/>
            <person name="Amirebrahimi M."/>
            <person name="Yan J."/>
            <person name="Adam C."/>
            <person name="Keymanesh K."/>
            <person name="Ng V."/>
            <person name="Louie K."/>
            <person name="Northen T."/>
            <person name="Drula E."/>
            <person name="Henrissat B."/>
            <person name="Hsieh H.M."/>
            <person name="Youens-Clark K."/>
            <person name="Lutzoni F."/>
            <person name="Miadlikowska J."/>
            <person name="Eastwood D.C."/>
            <person name="Hamelin R.C."/>
            <person name="Grigoriev I.V."/>
            <person name="U'Ren J.M."/>
        </authorList>
    </citation>
    <scope>NUCLEOTIDE SEQUENCE [LARGE SCALE GENOMIC DNA]</scope>
    <source>
        <strain evidence="1 2">ER1909</strain>
    </source>
</reference>
<evidence type="ECO:0000313" key="2">
    <source>
        <dbReference type="Proteomes" id="UP001497680"/>
    </source>
</evidence>
<evidence type="ECO:0000313" key="1">
    <source>
        <dbReference type="EMBL" id="KAI6088451.1"/>
    </source>
</evidence>
<organism evidence="1 2">
    <name type="scientific">Hypoxylon rubiginosum</name>
    <dbReference type="NCBI Taxonomy" id="110542"/>
    <lineage>
        <taxon>Eukaryota</taxon>
        <taxon>Fungi</taxon>
        <taxon>Dikarya</taxon>
        <taxon>Ascomycota</taxon>
        <taxon>Pezizomycotina</taxon>
        <taxon>Sordariomycetes</taxon>
        <taxon>Xylariomycetidae</taxon>
        <taxon>Xylariales</taxon>
        <taxon>Hypoxylaceae</taxon>
        <taxon>Hypoxylon</taxon>
    </lineage>
</organism>
<sequence>MDPLGELPLNRKRRTAEDDLGEGREHQLKPMSDRNPKCKCFIKSSLFFGPRQTVCYCHSLPEDTDLAPRIFFKFKDLPVNIRLKIWQHSWGPRDVGVVRCILGTQDTALQECDNFLFPQTFSGDRDLRIKHVQIAKHHWGVPPYSENNSKEFMSMKYQYRTITKGLCYLPESLQANHESRLWTFQDYQLGMAQTRGNSELVQQGQTMFHLIWEYCRVIYPLHCPLSTTFWMSDCRKLQRVSIPELVPTLPGFTQVTGRWSDDGIPFPKDEELAQGGKLLIPEFNKVWHLLRTFFPSLREITLRPFTECKRYHSTLFTDRYEPIDLEQSPSGLTLCDKFCHACLNMQDALRHILPPAWDDDGLLPVEDDYERLLDFYHIAQPVFKEKTLVIGIAPEEPIKDRSPYTQRYRPAGPVTVTFRTISDAAETTGNLDWWVRQKIDWDEVHIKCVERTLRRAFGPPGKYDYMTYFMPDYRLGEEDDGIEDADQLDEEHSF</sequence>
<keyword evidence="2" id="KW-1185">Reference proteome</keyword>
<gene>
    <name evidence="1" type="ORF">F4821DRAFT_257948</name>
</gene>